<gene>
    <name evidence="6" type="ORF">CLOSTHATH_00210</name>
</gene>
<sequence>MKLYTYVVTGKTVVKEDKTMFKINEAADMLHVNPNALRFYEKKGIIAPHRDENNYRMYTMDDIARIQMILLYRRMGFSIEMILKLLEQEESPVDLFFRQYDILNRHVHSMSLIRDSLAGCIDRMLEEMSQPEAECTGADTLVSAGAVAELEKTAALLAGMTKWEDRWNFDSSASHYDDMVRRGGNGLAFYENYETVLNATARLAKEHGGIMAEIGVGTGELAGRRLSDCDITGIDQSVNMLKEAKKKFPKLKVKLGTFLQLPLDSGSVDTVVSSYAFHHCNEEEKFLAVREMARVLKPEGRVVIADLMFADQEAMQKFAERCSDAEREDLEDEYFACVDRLEVMMEAMGFDVRHEQVDALIWIVSGDLKEKDQQKGQ</sequence>
<dbReference type="SMART" id="SM00422">
    <property type="entry name" value="HTH_MERR"/>
    <property type="match status" value="1"/>
</dbReference>
<dbReference type="PANTHER" id="PTHR30204">
    <property type="entry name" value="REDOX-CYCLING DRUG-SENSING TRANSCRIPTIONAL ACTIVATOR SOXR"/>
    <property type="match status" value="1"/>
</dbReference>
<dbReference type="SUPFAM" id="SSF53335">
    <property type="entry name" value="S-adenosyl-L-methionine-dependent methyltransferases"/>
    <property type="match status" value="1"/>
</dbReference>
<dbReference type="InterPro" id="IPR013216">
    <property type="entry name" value="Methyltransf_11"/>
</dbReference>
<dbReference type="GO" id="GO:0008757">
    <property type="term" value="F:S-adenosylmethionine-dependent methyltransferase activity"/>
    <property type="evidence" value="ECO:0007669"/>
    <property type="project" value="InterPro"/>
</dbReference>
<dbReference type="CDD" id="cd02440">
    <property type="entry name" value="AdoMet_MTases"/>
    <property type="match status" value="1"/>
</dbReference>
<protein>
    <submittedName>
        <fullName evidence="6">Methyltransferase domain protein</fullName>
    </submittedName>
</protein>
<evidence type="ECO:0000259" key="5">
    <source>
        <dbReference type="PROSITE" id="PS50937"/>
    </source>
</evidence>
<dbReference type="InterPro" id="IPR009061">
    <property type="entry name" value="DNA-bd_dom_put_sf"/>
</dbReference>
<dbReference type="AlphaFoldDB" id="D3A9D9"/>
<evidence type="ECO:0000313" key="7">
    <source>
        <dbReference type="Proteomes" id="UP000004968"/>
    </source>
</evidence>
<dbReference type="EMBL" id="ACIO01000014">
    <property type="protein sequence ID" value="EFD01598.1"/>
    <property type="molecule type" value="Genomic_DNA"/>
</dbReference>
<dbReference type="Pfam" id="PF13411">
    <property type="entry name" value="MerR_1"/>
    <property type="match status" value="1"/>
</dbReference>
<evidence type="ECO:0000256" key="3">
    <source>
        <dbReference type="ARBA" id="ARBA00023125"/>
    </source>
</evidence>
<dbReference type="GO" id="GO:0003700">
    <property type="term" value="F:DNA-binding transcription factor activity"/>
    <property type="evidence" value="ECO:0007669"/>
    <property type="project" value="InterPro"/>
</dbReference>
<dbReference type="InterPro" id="IPR047057">
    <property type="entry name" value="MerR_fam"/>
</dbReference>
<organism evidence="6 7">
    <name type="scientific">Hungatella hathewayi DSM 13479</name>
    <dbReference type="NCBI Taxonomy" id="566550"/>
    <lineage>
        <taxon>Bacteria</taxon>
        <taxon>Bacillati</taxon>
        <taxon>Bacillota</taxon>
        <taxon>Clostridia</taxon>
        <taxon>Lachnospirales</taxon>
        <taxon>Lachnospiraceae</taxon>
        <taxon>Hungatella</taxon>
    </lineage>
</organism>
<feature type="domain" description="HTH merR-type" evidence="5">
    <location>
        <begin position="20"/>
        <end position="88"/>
    </location>
</feature>
<dbReference type="GO" id="GO:0032259">
    <property type="term" value="P:methylation"/>
    <property type="evidence" value="ECO:0007669"/>
    <property type="project" value="UniProtKB-KW"/>
</dbReference>
<keyword evidence="1" id="KW-0678">Repressor</keyword>
<evidence type="ECO:0000256" key="2">
    <source>
        <dbReference type="ARBA" id="ARBA00023015"/>
    </source>
</evidence>
<evidence type="ECO:0000256" key="1">
    <source>
        <dbReference type="ARBA" id="ARBA00022491"/>
    </source>
</evidence>
<dbReference type="SUPFAM" id="SSF46955">
    <property type="entry name" value="Putative DNA-binding domain"/>
    <property type="match status" value="1"/>
</dbReference>
<dbReference type="InterPro" id="IPR000551">
    <property type="entry name" value="MerR-type_HTH_dom"/>
</dbReference>
<keyword evidence="4" id="KW-0804">Transcription</keyword>
<name>D3A9D9_9FIRM</name>
<proteinExistence type="predicted"/>
<dbReference type="InterPro" id="IPR029063">
    <property type="entry name" value="SAM-dependent_MTases_sf"/>
</dbReference>
<dbReference type="Pfam" id="PF08241">
    <property type="entry name" value="Methyltransf_11"/>
    <property type="match status" value="1"/>
</dbReference>
<dbReference type="HOGENOM" id="CLU_793895_0_0_9"/>
<dbReference type="GO" id="GO:0003677">
    <property type="term" value="F:DNA binding"/>
    <property type="evidence" value="ECO:0007669"/>
    <property type="project" value="UniProtKB-KW"/>
</dbReference>
<dbReference type="Proteomes" id="UP000004968">
    <property type="component" value="Unassembled WGS sequence"/>
</dbReference>
<accession>D3A9D9</accession>
<dbReference type="PANTHER" id="PTHR30204:SF69">
    <property type="entry name" value="MERR-FAMILY TRANSCRIPTIONAL REGULATOR"/>
    <property type="match status" value="1"/>
</dbReference>
<keyword evidence="3" id="KW-0238">DNA-binding</keyword>
<keyword evidence="6" id="KW-0489">Methyltransferase</keyword>
<evidence type="ECO:0000313" key="6">
    <source>
        <dbReference type="EMBL" id="EFD01598.1"/>
    </source>
</evidence>
<dbReference type="PROSITE" id="PS50937">
    <property type="entry name" value="HTH_MERR_2"/>
    <property type="match status" value="1"/>
</dbReference>
<keyword evidence="2" id="KW-0805">Transcription regulation</keyword>
<dbReference type="Gene3D" id="3.40.50.150">
    <property type="entry name" value="Vaccinia Virus protein VP39"/>
    <property type="match status" value="1"/>
</dbReference>
<evidence type="ECO:0000256" key="4">
    <source>
        <dbReference type="ARBA" id="ARBA00023163"/>
    </source>
</evidence>
<comment type="caution">
    <text evidence="6">The sequence shown here is derived from an EMBL/GenBank/DDBJ whole genome shotgun (WGS) entry which is preliminary data.</text>
</comment>
<dbReference type="Gene3D" id="1.10.1660.10">
    <property type="match status" value="1"/>
</dbReference>
<dbReference type="CDD" id="cd00592">
    <property type="entry name" value="HTH_MerR-like"/>
    <property type="match status" value="1"/>
</dbReference>
<reference evidence="6 7" key="1">
    <citation type="submission" date="2010-01" db="EMBL/GenBank/DDBJ databases">
        <authorList>
            <person name="Weinstock G."/>
            <person name="Sodergren E."/>
            <person name="Clifton S."/>
            <person name="Fulton L."/>
            <person name="Fulton B."/>
            <person name="Courtney L."/>
            <person name="Fronick C."/>
            <person name="Harrison M."/>
            <person name="Strong C."/>
            <person name="Farmer C."/>
            <person name="Delahaunty K."/>
            <person name="Markovic C."/>
            <person name="Hall O."/>
            <person name="Minx P."/>
            <person name="Tomlinson C."/>
            <person name="Mitreva M."/>
            <person name="Nelson J."/>
            <person name="Hou S."/>
            <person name="Wollam A."/>
            <person name="Pepin K.H."/>
            <person name="Johnson M."/>
            <person name="Bhonagiri V."/>
            <person name="Nash W.E."/>
            <person name="Warren W."/>
            <person name="Chinwalla A."/>
            <person name="Mardis E.R."/>
            <person name="Wilson R.K."/>
        </authorList>
    </citation>
    <scope>NUCLEOTIDE SEQUENCE [LARGE SCALE GENOMIC DNA]</scope>
    <source>
        <strain evidence="6 7">DSM 13479</strain>
    </source>
</reference>
<keyword evidence="6" id="KW-0808">Transferase</keyword>